<reference evidence="4 5" key="1">
    <citation type="submission" date="2020-02" db="EMBL/GenBank/DDBJ databases">
        <title>Genome assembly of a novel Clostridium senegalense strain.</title>
        <authorList>
            <person name="Gupta T.B."/>
            <person name="Jauregui R."/>
            <person name="Maclean P."/>
            <person name="Nawarathana A."/>
            <person name="Brightwell G."/>
        </authorList>
    </citation>
    <scope>NUCLEOTIDE SEQUENCE [LARGE SCALE GENOMIC DNA]</scope>
    <source>
        <strain evidence="4 5">AGRFS4</strain>
    </source>
</reference>
<dbReference type="SUPFAM" id="SSF69593">
    <property type="entry name" value="Glycerol-3-phosphate (1)-acyltransferase"/>
    <property type="match status" value="1"/>
</dbReference>
<dbReference type="AlphaFoldDB" id="A0A6M0H1V2"/>
<evidence type="ECO:0000313" key="4">
    <source>
        <dbReference type="EMBL" id="NEU04706.1"/>
    </source>
</evidence>
<dbReference type="Pfam" id="PF01553">
    <property type="entry name" value="Acyltransferase"/>
    <property type="match status" value="1"/>
</dbReference>
<name>A0A6M0H1V2_9CLOT</name>
<keyword evidence="5" id="KW-1185">Reference proteome</keyword>
<evidence type="ECO:0000256" key="1">
    <source>
        <dbReference type="ARBA" id="ARBA00022679"/>
    </source>
</evidence>
<evidence type="ECO:0000259" key="3">
    <source>
        <dbReference type="SMART" id="SM00563"/>
    </source>
</evidence>
<sequence length="234" mass="26417">MSIKSQMTIVGKLPKPLRVKVIRKKVDEYIDKYANLKVEGKENLKGIEGPIIFISNHLSNSDGIFINNELEEYKPVFVAGEKLSHNKFTSLILELIECVMIKPNSADKDAIAAVINKLKSGRNIMIFPEGTRSRDGKMIEAKKGIILIAKLTKATIVPIGLTDTEKFLPINPEGSMEEEKICSANVTMKIGKPFKLPAKTKEETREEYHTRAMWEIMTSISKLLPEEYRGYYSL</sequence>
<dbReference type="PANTHER" id="PTHR10434:SF40">
    <property type="entry name" value="1-ACYL-SN-GLYCEROL-3-PHOSPHATE ACYLTRANSFERASE"/>
    <property type="match status" value="1"/>
</dbReference>
<dbReference type="RefSeq" id="WP_061996305.1">
    <property type="nucleotide sequence ID" value="NZ_JAAGPU010000011.1"/>
</dbReference>
<accession>A0A6M0H1V2</accession>
<dbReference type="GO" id="GO:0006654">
    <property type="term" value="P:phosphatidic acid biosynthetic process"/>
    <property type="evidence" value="ECO:0007669"/>
    <property type="project" value="TreeGrafter"/>
</dbReference>
<dbReference type="SMART" id="SM00563">
    <property type="entry name" value="PlsC"/>
    <property type="match status" value="1"/>
</dbReference>
<evidence type="ECO:0000313" key="5">
    <source>
        <dbReference type="Proteomes" id="UP000481872"/>
    </source>
</evidence>
<proteinExistence type="predicted"/>
<dbReference type="PANTHER" id="PTHR10434">
    <property type="entry name" value="1-ACYL-SN-GLYCEROL-3-PHOSPHATE ACYLTRANSFERASE"/>
    <property type="match status" value="1"/>
</dbReference>
<comment type="caution">
    <text evidence="4">The sequence shown here is derived from an EMBL/GenBank/DDBJ whole genome shotgun (WGS) entry which is preliminary data.</text>
</comment>
<gene>
    <name evidence="4" type="ORF">G3M99_07465</name>
</gene>
<evidence type="ECO:0000256" key="2">
    <source>
        <dbReference type="ARBA" id="ARBA00023315"/>
    </source>
</evidence>
<dbReference type="Proteomes" id="UP000481872">
    <property type="component" value="Unassembled WGS sequence"/>
</dbReference>
<dbReference type="GO" id="GO:0003841">
    <property type="term" value="F:1-acylglycerol-3-phosphate O-acyltransferase activity"/>
    <property type="evidence" value="ECO:0007669"/>
    <property type="project" value="TreeGrafter"/>
</dbReference>
<dbReference type="EMBL" id="JAAGPU010000011">
    <property type="protein sequence ID" value="NEU04706.1"/>
    <property type="molecule type" value="Genomic_DNA"/>
</dbReference>
<organism evidence="4 5">
    <name type="scientific">Clostridium senegalense</name>
    <dbReference type="NCBI Taxonomy" id="1465809"/>
    <lineage>
        <taxon>Bacteria</taxon>
        <taxon>Bacillati</taxon>
        <taxon>Bacillota</taxon>
        <taxon>Clostridia</taxon>
        <taxon>Eubacteriales</taxon>
        <taxon>Clostridiaceae</taxon>
        <taxon>Clostridium</taxon>
    </lineage>
</organism>
<protein>
    <submittedName>
        <fullName evidence="4">1-acyl-sn-glycerol-3-phosphate acyltransferase</fullName>
    </submittedName>
</protein>
<keyword evidence="2 4" id="KW-0012">Acyltransferase</keyword>
<dbReference type="CDD" id="cd07989">
    <property type="entry name" value="LPLAT_AGPAT-like"/>
    <property type="match status" value="1"/>
</dbReference>
<keyword evidence="1 4" id="KW-0808">Transferase</keyword>
<dbReference type="InterPro" id="IPR002123">
    <property type="entry name" value="Plipid/glycerol_acylTrfase"/>
</dbReference>
<feature type="domain" description="Phospholipid/glycerol acyltransferase" evidence="3">
    <location>
        <begin position="51"/>
        <end position="164"/>
    </location>
</feature>